<dbReference type="Pfam" id="PF14842">
    <property type="entry name" value="FliG_N"/>
    <property type="match status" value="1"/>
</dbReference>
<dbReference type="Pfam" id="PF14841">
    <property type="entry name" value="FliG_M"/>
    <property type="match status" value="1"/>
</dbReference>
<evidence type="ECO:0000259" key="12">
    <source>
        <dbReference type="Pfam" id="PF14841"/>
    </source>
</evidence>
<dbReference type="PRINTS" id="PR00954">
    <property type="entry name" value="FLGMOTORFLIG"/>
</dbReference>
<comment type="similarity">
    <text evidence="3">Belongs to the FliG family.</text>
</comment>
<keyword evidence="7" id="KW-0283">Flagellar rotation</keyword>
<dbReference type="InterPro" id="IPR011002">
    <property type="entry name" value="FliG_a-hlx"/>
</dbReference>
<proteinExistence type="inferred from homology"/>
<dbReference type="PANTHER" id="PTHR30534">
    <property type="entry name" value="FLAGELLAR MOTOR SWITCH PROTEIN FLIG"/>
    <property type="match status" value="1"/>
</dbReference>
<evidence type="ECO:0000256" key="8">
    <source>
        <dbReference type="ARBA" id="ARBA00023136"/>
    </source>
</evidence>
<dbReference type="Pfam" id="PF01706">
    <property type="entry name" value="FliG_C"/>
    <property type="match status" value="1"/>
</dbReference>
<keyword evidence="14" id="KW-0282">Flagellum</keyword>
<keyword evidence="9" id="KW-0975">Bacterial flagellum</keyword>
<keyword evidence="5" id="KW-1003">Cell membrane</keyword>
<protein>
    <recommendedName>
        <fullName evidence="4">Flagellar motor switch protein FliG</fullName>
    </recommendedName>
</protein>
<dbReference type="InterPro" id="IPR023087">
    <property type="entry name" value="Flg_Motor_Flig_C"/>
</dbReference>
<evidence type="ECO:0000259" key="11">
    <source>
        <dbReference type="Pfam" id="PF01706"/>
    </source>
</evidence>
<dbReference type="PANTHER" id="PTHR30534:SF0">
    <property type="entry name" value="FLAGELLAR MOTOR SWITCH PROTEIN FLIG"/>
    <property type="match status" value="1"/>
</dbReference>
<feature type="domain" description="Flagellar motor switch protein FliG C-terminal" evidence="11">
    <location>
        <begin position="224"/>
        <end position="330"/>
    </location>
</feature>
<dbReference type="InterPro" id="IPR028263">
    <property type="entry name" value="FliG_N"/>
</dbReference>
<organism evidence="14 15">
    <name type="scientific">Ollibium composti</name>
    <dbReference type="NCBI Taxonomy" id="2675109"/>
    <lineage>
        <taxon>Bacteria</taxon>
        <taxon>Pseudomonadati</taxon>
        <taxon>Pseudomonadota</taxon>
        <taxon>Alphaproteobacteria</taxon>
        <taxon>Hyphomicrobiales</taxon>
        <taxon>Phyllobacteriaceae</taxon>
        <taxon>Ollibium</taxon>
    </lineage>
</organism>
<comment type="subcellular location">
    <subcellularLocation>
        <location evidence="1">Bacterial flagellum basal body</location>
    </subcellularLocation>
    <subcellularLocation>
        <location evidence="2">Cell membrane</location>
        <topology evidence="2">Peripheral membrane protein</topology>
        <orientation evidence="2">Cytoplasmic side</orientation>
    </subcellularLocation>
</comment>
<evidence type="ECO:0000256" key="2">
    <source>
        <dbReference type="ARBA" id="ARBA00004413"/>
    </source>
</evidence>
<evidence type="ECO:0000256" key="3">
    <source>
        <dbReference type="ARBA" id="ARBA00010299"/>
    </source>
</evidence>
<evidence type="ECO:0000256" key="7">
    <source>
        <dbReference type="ARBA" id="ARBA00022779"/>
    </source>
</evidence>
<evidence type="ECO:0000256" key="5">
    <source>
        <dbReference type="ARBA" id="ARBA00022475"/>
    </source>
</evidence>
<evidence type="ECO:0000313" key="15">
    <source>
        <dbReference type="Proteomes" id="UP000306441"/>
    </source>
</evidence>
<evidence type="ECO:0000256" key="1">
    <source>
        <dbReference type="ARBA" id="ARBA00004117"/>
    </source>
</evidence>
<evidence type="ECO:0000256" key="4">
    <source>
        <dbReference type="ARBA" id="ARBA00021870"/>
    </source>
</evidence>
<dbReference type="Gene3D" id="1.10.220.30">
    <property type="match status" value="3"/>
</dbReference>
<feature type="domain" description="Flagellar motor switch protein FliG N-terminal" evidence="13">
    <location>
        <begin position="8"/>
        <end position="99"/>
    </location>
</feature>
<evidence type="ECO:0000313" key="14">
    <source>
        <dbReference type="EMBL" id="THF57858.1"/>
    </source>
</evidence>
<comment type="function">
    <text evidence="10">FliG is one of three proteins (FliG, FliN, FliM) that forms the rotor-mounted switch complex (C ring), located at the base of the basal body. This complex interacts with the CheY and CheZ chemotaxis proteins, in addition to contacting components of the motor that determine the direction of flagellar rotation.</text>
</comment>
<keyword evidence="15" id="KW-1185">Reference proteome</keyword>
<dbReference type="Proteomes" id="UP000306441">
    <property type="component" value="Unassembled WGS sequence"/>
</dbReference>
<dbReference type="EMBL" id="SSNY01000004">
    <property type="protein sequence ID" value="THF57858.1"/>
    <property type="molecule type" value="Genomic_DNA"/>
</dbReference>
<evidence type="ECO:0000256" key="6">
    <source>
        <dbReference type="ARBA" id="ARBA00022500"/>
    </source>
</evidence>
<evidence type="ECO:0000256" key="10">
    <source>
        <dbReference type="ARBA" id="ARBA00025598"/>
    </source>
</evidence>
<dbReference type="InterPro" id="IPR032779">
    <property type="entry name" value="FliG_M"/>
</dbReference>
<keyword evidence="8" id="KW-0472">Membrane</keyword>
<reference evidence="14 15" key="1">
    <citation type="submission" date="2019-04" db="EMBL/GenBank/DDBJ databases">
        <title>Mesorhizobium composti sp. nov., isolated from compost.</title>
        <authorList>
            <person name="Lin S.-Y."/>
            <person name="Hameed A."/>
            <person name="Hsieh Y.-T."/>
            <person name="Young C.-C."/>
        </authorList>
    </citation>
    <scope>NUCLEOTIDE SEQUENCE [LARGE SCALE GENOMIC DNA]</scope>
    <source>
        <strain evidence="14 15">CC-YTH430</strain>
    </source>
</reference>
<dbReference type="SUPFAM" id="SSF48029">
    <property type="entry name" value="FliG"/>
    <property type="match status" value="2"/>
</dbReference>
<dbReference type="InterPro" id="IPR000090">
    <property type="entry name" value="Flg_Motor_Flig"/>
</dbReference>
<dbReference type="RefSeq" id="WP_136356244.1">
    <property type="nucleotide sequence ID" value="NZ_SSNY01000004.1"/>
</dbReference>
<feature type="domain" description="Flagellar motor switch protein FliG middle" evidence="12">
    <location>
        <begin position="121"/>
        <end position="190"/>
    </location>
</feature>
<evidence type="ECO:0000256" key="9">
    <source>
        <dbReference type="ARBA" id="ARBA00023143"/>
    </source>
</evidence>
<keyword evidence="6" id="KW-0145">Chemotaxis</keyword>
<evidence type="ECO:0000259" key="13">
    <source>
        <dbReference type="Pfam" id="PF14842"/>
    </source>
</evidence>
<comment type="caution">
    <text evidence="14">The sequence shown here is derived from an EMBL/GenBank/DDBJ whole genome shotgun (WGS) entry which is preliminary data.</text>
</comment>
<keyword evidence="14" id="KW-0969">Cilium</keyword>
<accession>A0ABY2Q7X2</accession>
<keyword evidence="14" id="KW-0966">Cell projection</keyword>
<name>A0ABY2Q7X2_9HYPH</name>
<sequence length="340" mass="36387">MTTQPLTLTRPQKAAAILVAMGKVSAGRLLKFFKQEELKNLIEAARLLRTIPQADLERIVAEFEAEFTEGAGLLDSADKMDSILNESLSPEEVSAIMNGKQPEASPDGPPPIWPELEKLDPARLGAFLAGEHAQTSAMVLSKLAPQASAAVLLTLEKPLRSEIIKRMVTMATVPEAAEKLVTDQLRARVLAETSVKDTSAGQARVASLLNELDKPQLDEMMKDLEEAGTPDLEAVKARIFSFDDIPLLTQKARVSIFDGLSSEVVTLALRGAAPDLAEAVLSAIGARSRRMIESELGQPADGIPAAEIARARKLVAATTIRLAREGVFELPSAQPSADAA</sequence>
<gene>
    <name evidence="14" type="primary">fliG</name>
    <name evidence="14" type="ORF">E6C48_08925</name>
</gene>